<feature type="domain" description="UDENN" evidence="5">
    <location>
        <begin position="12"/>
        <end position="340"/>
    </location>
</feature>
<keyword evidence="3" id="KW-0344">Guanine-nucleotide releasing factor</keyword>
<comment type="caution">
    <text evidence="6">The sequence shown here is derived from an EMBL/GenBank/DDBJ whole genome shotgun (WGS) entry which is preliminary data.</text>
</comment>
<dbReference type="Proteomes" id="UP000198287">
    <property type="component" value="Unassembled WGS sequence"/>
</dbReference>
<evidence type="ECO:0000313" key="6">
    <source>
        <dbReference type="EMBL" id="OXA45696.1"/>
    </source>
</evidence>
<dbReference type="GO" id="GO:0031267">
    <property type="term" value="F:small GTPase binding"/>
    <property type="evidence" value="ECO:0007669"/>
    <property type="project" value="TreeGrafter"/>
</dbReference>
<comment type="subcellular location">
    <subcellularLocation>
        <location evidence="1">Late endosome</location>
    </subcellularLocation>
</comment>
<dbReference type="PANTHER" id="PTHR28544">
    <property type="entry name" value="PROTEIN FAM45A-RELATED"/>
    <property type="match status" value="1"/>
</dbReference>
<dbReference type="EMBL" id="LNIX01000017">
    <property type="protein sequence ID" value="OXA45696.1"/>
    <property type="molecule type" value="Genomic_DNA"/>
</dbReference>
<accession>A0A226DN92</accession>
<protein>
    <submittedName>
        <fullName evidence="6">Protein FAM45A</fullName>
    </submittedName>
</protein>
<dbReference type="GO" id="GO:0005085">
    <property type="term" value="F:guanyl-nucleotide exchange factor activity"/>
    <property type="evidence" value="ECO:0007669"/>
    <property type="project" value="UniProtKB-KW"/>
</dbReference>
<evidence type="ECO:0000256" key="4">
    <source>
        <dbReference type="ARBA" id="ARBA00022753"/>
    </source>
</evidence>
<gene>
    <name evidence="6" type="ORF">Fcan01_19589</name>
</gene>
<reference evidence="6 7" key="1">
    <citation type="submission" date="2015-12" db="EMBL/GenBank/DDBJ databases">
        <title>The genome of Folsomia candida.</title>
        <authorList>
            <person name="Faddeeva A."/>
            <person name="Derks M.F."/>
            <person name="Anvar Y."/>
            <person name="Smit S."/>
            <person name="Van Straalen N."/>
            <person name="Roelofs D."/>
        </authorList>
    </citation>
    <scope>NUCLEOTIDE SEQUENCE [LARGE SCALE GENOMIC DNA]</scope>
    <source>
        <strain evidence="6 7">VU population</strain>
        <tissue evidence="6">Whole body</tissue>
    </source>
</reference>
<dbReference type="AlphaFoldDB" id="A0A226DN92"/>
<dbReference type="PROSITE" id="PS50211">
    <property type="entry name" value="DENN"/>
    <property type="match status" value="1"/>
</dbReference>
<name>A0A226DN92_FOLCA</name>
<comment type="similarity">
    <text evidence="2">Belongs to the DENND10 family.</text>
</comment>
<dbReference type="OrthoDB" id="66409at2759"/>
<dbReference type="InterPro" id="IPR037516">
    <property type="entry name" value="Tripartite_DENN"/>
</dbReference>
<evidence type="ECO:0000313" key="7">
    <source>
        <dbReference type="Proteomes" id="UP000198287"/>
    </source>
</evidence>
<evidence type="ECO:0000256" key="2">
    <source>
        <dbReference type="ARBA" id="ARBA00008641"/>
    </source>
</evidence>
<dbReference type="OMA" id="RTICTSK"/>
<organism evidence="6 7">
    <name type="scientific">Folsomia candida</name>
    <name type="common">Springtail</name>
    <dbReference type="NCBI Taxonomy" id="158441"/>
    <lineage>
        <taxon>Eukaryota</taxon>
        <taxon>Metazoa</taxon>
        <taxon>Ecdysozoa</taxon>
        <taxon>Arthropoda</taxon>
        <taxon>Hexapoda</taxon>
        <taxon>Collembola</taxon>
        <taxon>Entomobryomorpha</taxon>
        <taxon>Isotomoidea</taxon>
        <taxon>Isotomidae</taxon>
        <taxon>Proisotominae</taxon>
        <taxon>Folsomia</taxon>
    </lineage>
</organism>
<dbReference type="PANTHER" id="PTHR28544:SF1">
    <property type="entry name" value="DENN DOMAIN-CONTAINING PROTEIN 10-RELATED"/>
    <property type="match status" value="1"/>
</dbReference>
<sequence>MSTTTGNEEEVDTLKLSSCHLVEVLADDSLLWTWSYPHLSPQLRTICTSKCNVILSQGVKSVREEEDGTTDKEGGFMMQGKNFHLDNLWFYVVFPVRPNGAKVSGSDNKAVPVKMVGVIVVAANFHKEMYESVGNVLYLTYMKTGDASLVLQQFLSLVVEGNCSLPKKKVFTLDDHWLSAPYDNHQIKGEIILRFGLETILIYTALQKRKRIVVYHYDIDVLSNFTFSLPALSNSPEVWKAIYPWIDLNEYELEFTKNNDFYIMGCTVAGVESNLDLFDLFVNIPAAEISVAPHAREHISMNKTHKEMATFMVQLASSETTEDEVVASILKRNEEIKDKL</sequence>
<evidence type="ECO:0000256" key="3">
    <source>
        <dbReference type="ARBA" id="ARBA00022658"/>
    </source>
</evidence>
<dbReference type="GO" id="GO:0015031">
    <property type="term" value="P:protein transport"/>
    <property type="evidence" value="ECO:0007669"/>
    <property type="project" value="TreeGrafter"/>
</dbReference>
<evidence type="ECO:0000259" key="5">
    <source>
        <dbReference type="PROSITE" id="PS50211"/>
    </source>
</evidence>
<keyword evidence="4" id="KW-0967">Endosome</keyword>
<dbReference type="InterPro" id="IPR042431">
    <property type="entry name" value="FAM45"/>
</dbReference>
<dbReference type="GO" id="GO:0005770">
    <property type="term" value="C:late endosome"/>
    <property type="evidence" value="ECO:0007669"/>
    <property type="project" value="UniProtKB-SubCell"/>
</dbReference>
<dbReference type="Pfam" id="PF08616">
    <property type="entry name" value="SPA"/>
    <property type="match status" value="1"/>
</dbReference>
<dbReference type="STRING" id="158441.A0A226DN92"/>
<proteinExistence type="inferred from homology"/>
<evidence type="ECO:0000256" key="1">
    <source>
        <dbReference type="ARBA" id="ARBA00004603"/>
    </source>
</evidence>
<dbReference type="GO" id="GO:2000641">
    <property type="term" value="P:regulation of early endosome to late endosome transport"/>
    <property type="evidence" value="ECO:0007669"/>
    <property type="project" value="TreeGrafter"/>
</dbReference>
<keyword evidence="7" id="KW-1185">Reference proteome</keyword>